<gene>
    <name evidence="1" type="ORF">EA58_21100</name>
</gene>
<dbReference type="EMBL" id="JMIB01000045">
    <property type="protein sequence ID" value="KDM89706.1"/>
    <property type="molecule type" value="Genomic_DNA"/>
</dbReference>
<dbReference type="Proteomes" id="UP000027192">
    <property type="component" value="Unassembled WGS sequence"/>
</dbReference>
<dbReference type="AlphaFoldDB" id="A0A066RKV0"/>
<evidence type="ECO:0000313" key="2">
    <source>
        <dbReference type="Proteomes" id="UP000027192"/>
    </source>
</evidence>
<dbReference type="GO" id="GO:0004519">
    <property type="term" value="F:endonuclease activity"/>
    <property type="evidence" value="ECO:0007669"/>
    <property type="project" value="InterPro"/>
</dbReference>
<dbReference type="InterPro" id="IPR010270">
    <property type="entry name" value="Phage_P2_GpM"/>
</dbReference>
<keyword evidence="2" id="KW-1185">Reference proteome</keyword>
<dbReference type="GO" id="GO:0003677">
    <property type="term" value="F:DNA binding"/>
    <property type="evidence" value="ECO:0007669"/>
    <property type="project" value="InterPro"/>
</dbReference>
<protein>
    <submittedName>
        <fullName evidence="1">Terminase</fullName>
    </submittedName>
</protein>
<sequence>MASPLQKQRNALLAKSSSQKVASEVSEATTDSLHIKLIELEEDRQDMRRRFNARADRIAHKRDVLIPKYRALAERYLESGERYQNPVFTSLVLWLFDVEAMETALDWCFKAIERELPTPDYIKRDWPTFCADQVLEWAERESERGHSIEPYFSQVFEKVRHEWRLNEQVNAKWFKFAGLLLLRDGEGQPRAAAVGDIETLETAKALLVEANKQYDKIGVGTMLTKIDQRISALKTGKNL</sequence>
<proteinExistence type="predicted"/>
<dbReference type="Pfam" id="PF05944">
    <property type="entry name" value="Phage_term_smal"/>
    <property type="match status" value="1"/>
</dbReference>
<dbReference type="STRING" id="1654360.EA58_21100"/>
<accession>A0A066RKV0</accession>
<evidence type="ECO:0000313" key="1">
    <source>
        <dbReference type="EMBL" id="KDM89706.1"/>
    </source>
</evidence>
<name>A0A066RKV0_9GAMM</name>
<comment type="caution">
    <text evidence="1">The sequence shown here is derived from an EMBL/GenBank/DDBJ whole genome shotgun (WGS) entry which is preliminary data.</text>
</comment>
<reference evidence="1 2" key="1">
    <citation type="submission" date="2014-04" db="EMBL/GenBank/DDBJ databases">
        <title>Draft genome sequence of Photobacterium halotolerans S2753: a solonamide, ngercheumicin and holomycin producer.</title>
        <authorList>
            <person name="Machado H.R."/>
            <person name="Gram L."/>
        </authorList>
    </citation>
    <scope>NUCLEOTIDE SEQUENCE [LARGE SCALE GENOMIC DNA]</scope>
    <source>
        <strain evidence="1 2">S2753</strain>
    </source>
</reference>
<dbReference type="OrthoDB" id="8562788at2"/>
<dbReference type="RefSeq" id="WP_036757255.1">
    <property type="nucleotide sequence ID" value="NZ_JAGSGC010000024.1"/>
</dbReference>
<organism evidence="1 2">
    <name type="scientific">Photobacterium galatheae</name>
    <dbReference type="NCBI Taxonomy" id="1654360"/>
    <lineage>
        <taxon>Bacteria</taxon>
        <taxon>Pseudomonadati</taxon>
        <taxon>Pseudomonadota</taxon>
        <taxon>Gammaproteobacteria</taxon>
        <taxon>Vibrionales</taxon>
        <taxon>Vibrionaceae</taxon>
        <taxon>Photobacterium</taxon>
    </lineage>
</organism>